<dbReference type="PRINTS" id="PR00420">
    <property type="entry name" value="RNGMNOXGNASE"/>
</dbReference>
<dbReference type="PANTHER" id="PTHR43747">
    <property type="entry name" value="FAD-BINDING PROTEIN"/>
    <property type="match status" value="1"/>
</dbReference>
<reference evidence="3 4" key="1">
    <citation type="submission" date="2024-09" db="EMBL/GenBank/DDBJ databases">
        <authorList>
            <person name="Sun Q."/>
            <person name="Mori K."/>
        </authorList>
    </citation>
    <scope>NUCLEOTIDE SEQUENCE [LARGE SCALE GENOMIC DNA]</scope>
    <source>
        <strain evidence="3 4">JCM 4557</strain>
    </source>
</reference>
<name>A0ABV6TR66_9ACTN</name>
<dbReference type="InterPro" id="IPR036188">
    <property type="entry name" value="FAD/NAD-bd_sf"/>
</dbReference>
<dbReference type="EMBL" id="JBHMQV010000009">
    <property type="protein sequence ID" value="MFC0848257.1"/>
    <property type="molecule type" value="Genomic_DNA"/>
</dbReference>
<evidence type="ECO:0000256" key="1">
    <source>
        <dbReference type="ARBA" id="ARBA00023002"/>
    </source>
</evidence>
<evidence type="ECO:0000313" key="3">
    <source>
        <dbReference type="EMBL" id="MFC0848257.1"/>
    </source>
</evidence>
<keyword evidence="4" id="KW-1185">Reference proteome</keyword>
<dbReference type="GO" id="GO:0016491">
    <property type="term" value="F:oxidoreductase activity"/>
    <property type="evidence" value="ECO:0007669"/>
    <property type="project" value="UniProtKB-KW"/>
</dbReference>
<accession>A0ABV6TR66</accession>
<gene>
    <name evidence="3" type="ORF">ACFH04_31790</name>
</gene>
<dbReference type="Proteomes" id="UP001589887">
    <property type="component" value="Unassembled WGS sequence"/>
</dbReference>
<dbReference type="EC" id="1.-.-.-" evidence="3"/>
<dbReference type="SUPFAM" id="SSF51905">
    <property type="entry name" value="FAD/NAD(P)-binding domain"/>
    <property type="match status" value="1"/>
</dbReference>
<dbReference type="InterPro" id="IPR050816">
    <property type="entry name" value="Flavin-dep_Halogenase_NPB"/>
</dbReference>
<sequence>MDEGAEMTTTDKTAVVAGAGIAGLAGALALHGIGHRVLVLERGAEPPTGEVAEAAGRWTRPTVPQGIHSHTLTSLGVKVLRERAPRVLDAALAAGARLLDLTEALPKGSDGGREPGDEELVALGCRRAALELVLYRAVAALPGVEIRHGRAVGALELDPGDGRVRAVRTDGGERIAADVVIDATGRQAAARSWLRAAGVPVAEDRVSPSGLSGFTRFYRLTGEGRPGPLNRGNAAGDIFDHYAGVLHPGDNGTFSIALATLPGDRALHGLLTPAGFTAVARATPGLGAWLADGVSEPISPVHAITSPPNTLRGTATSAQRPVPGLFPLGDAACVTNPLFGRGMSLALAHAFRLADLLAAHPAVDTAQSRAAAREAEALFLPWYEQSAAADRERIARWRARIEGRRAAAASAALADAARTDATVWRALTRMLMGLTAPAELLGDEKLLARVRDAAPAPARPQAPAREELVRLVRDAEGALG</sequence>
<evidence type="ECO:0000313" key="4">
    <source>
        <dbReference type="Proteomes" id="UP001589887"/>
    </source>
</evidence>
<proteinExistence type="inferred from homology"/>
<evidence type="ECO:0000256" key="2">
    <source>
        <dbReference type="ARBA" id="ARBA00038396"/>
    </source>
</evidence>
<dbReference type="PANTHER" id="PTHR43747:SF5">
    <property type="entry name" value="FAD-BINDING DOMAIN-CONTAINING PROTEIN"/>
    <property type="match status" value="1"/>
</dbReference>
<comment type="caution">
    <text evidence="3">The sequence shown here is derived from an EMBL/GenBank/DDBJ whole genome shotgun (WGS) entry which is preliminary data.</text>
</comment>
<keyword evidence="1 3" id="KW-0560">Oxidoreductase</keyword>
<comment type="similarity">
    <text evidence="2">Belongs to the flavin-dependent halogenase family. Bacterial tryptophan halogenase subfamily.</text>
</comment>
<protein>
    <submittedName>
        <fullName evidence="3">NAD(P)/FAD-dependent oxidoreductase</fullName>
        <ecNumber evidence="3">1.-.-.-</ecNumber>
    </submittedName>
</protein>
<dbReference type="Gene3D" id="3.50.50.60">
    <property type="entry name" value="FAD/NAD(P)-binding domain"/>
    <property type="match status" value="1"/>
</dbReference>
<organism evidence="3 4">
    <name type="scientific">Streptomyces noboritoensis</name>
    <dbReference type="NCBI Taxonomy" id="67337"/>
    <lineage>
        <taxon>Bacteria</taxon>
        <taxon>Bacillati</taxon>
        <taxon>Actinomycetota</taxon>
        <taxon>Actinomycetes</taxon>
        <taxon>Kitasatosporales</taxon>
        <taxon>Streptomycetaceae</taxon>
        <taxon>Streptomyces</taxon>
    </lineage>
</organism>
<dbReference type="RefSeq" id="WP_394322846.1">
    <property type="nucleotide sequence ID" value="NZ_JBHMQV010000009.1"/>
</dbReference>